<dbReference type="GO" id="GO:0005886">
    <property type="term" value="C:plasma membrane"/>
    <property type="evidence" value="ECO:0007669"/>
    <property type="project" value="UniProtKB-SubCell"/>
</dbReference>
<evidence type="ECO:0000256" key="4">
    <source>
        <dbReference type="ARBA" id="ARBA00022989"/>
    </source>
</evidence>
<dbReference type="Proteomes" id="UP000178176">
    <property type="component" value="Unassembled WGS sequence"/>
</dbReference>
<dbReference type="InterPro" id="IPR010432">
    <property type="entry name" value="RDD"/>
</dbReference>
<keyword evidence="2" id="KW-1003">Cell membrane</keyword>
<sequence>MEPNYASVGRRFLAALVDGLILAAVNAVLVLLFAKSSTAGQTGRSLLSALIGLAYYVYFIGSRGQTPGKMALGIKVVKTDGSQPNYVTAFLREVVGKILSSVVFLLGYLWAIWDAKKQTWHDKIAGTLVIKV</sequence>
<evidence type="ECO:0000313" key="9">
    <source>
        <dbReference type="Proteomes" id="UP000178176"/>
    </source>
</evidence>
<evidence type="ECO:0000256" key="5">
    <source>
        <dbReference type="ARBA" id="ARBA00023136"/>
    </source>
</evidence>
<dbReference type="Pfam" id="PF06271">
    <property type="entry name" value="RDD"/>
    <property type="match status" value="1"/>
</dbReference>
<feature type="transmembrane region" description="Helical" evidence="6">
    <location>
        <begin position="12"/>
        <end position="33"/>
    </location>
</feature>
<gene>
    <name evidence="8" type="ORF">A2876_00350</name>
</gene>
<feature type="transmembrane region" description="Helical" evidence="6">
    <location>
        <begin position="94"/>
        <end position="113"/>
    </location>
</feature>
<evidence type="ECO:0000256" key="1">
    <source>
        <dbReference type="ARBA" id="ARBA00004651"/>
    </source>
</evidence>
<dbReference type="AlphaFoldDB" id="A0A1F4YGI1"/>
<reference evidence="8 9" key="1">
    <citation type="journal article" date="2016" name="Nat. Commun.">
        <title>Thousands of microbial genomes shed light on interconnected biogeochemical processes in an aquifer system.</title>
        <authorList>
            <person name="Anantharaman K."/>
            <person name="Brown C.T."/>
            <person name="Hug L.A."/>
            <person name="Sharon I."/>
            <person name="Castelle C.J."/>
            <person name="Probst A.J."/>
            <person name="Thomas B.C."/>
            <person name="Singh A."/>
            <person name="Wilkins M.J."/>
            <person name="Karaoz U."/>
            <person name="Brodie E.L."/>
            <person name="Williams K.H."/>
            <person name="Hubbard S.S."/>
            <person name="Banfield J.F."/>
        </authorList>
    </citation>
    <scope>NUCLEOTIDE SEQUENCE [LARGE SCALE GENOMIC DNA]</scope>
</reference>
<comment type="caution">
    <text evidence="8">The sequence shown here is derived from an EMBL/GenBank/DDBJ whole genome shotgun (WGS) entry which is preliminary data.</text>
</comment>
<evidence type="ECO:0000256" key="3">
    <source>
        <dbReference type="ARBA" id="ARBA00022692"/>
    </source>
</evidence>
<dbReference type="PANTHER" id="PTHR36115:SF4">
    <property type="entry name" value="MEMBRANE PROTEIN"/>
    <property type="match status" value="1"/>
</dbReference>
<accession>A0A1F4YGI1</accession>
<proteinExistence type="predicted"/>
<keyword evidence="3 6" id="KW-0812">Transmembrane</keyword>
<keyword evidence="5 6" id="KW-0472">Membrane</keyword>
<evidence type="ECO:0000259" key="7">
    <source>
        <dbReference type="Pfam" id="PF06271"/>
    </source>
</evidence>
<comment type="subcellular location">
    <subcellularLocation>
        <location evidence="1">Cell membrane</location>
        <topology evidence="1">Multi-pass membrane protein</topology>
    </subcellularLocation>
</comment>
<keyword evidence="4 6" id="KW-1133">Transmembrane helix</keyword>
<name>A0A1F4YGI1_9BACT</name>
<organism evidence="8 9">
    <name type="scientific">Candidatus Amesbacteria bacterium RIFCSPHIGHO2_01_FULL_48_32b</name>
    <dbReference type="NCBI Taxonomy" id="1797253"/>
    <lineage>
        <taxon>Bacteria</taxon>
        <taxon>Candidatus Amesiibacteriota</taxon>
    </lineage>
</organism>
<evidence type="ECO:0000256" key="2">
    <source>
        <dbReference type="ARBA" id="ARBA00022475"/>
    </source>
</evidence>
<dbReference type="PANTHER" id="PTHR36115">
    <property type="entry name" value="PROLINE-RICH ANTIGEN HOMOLOG-RELATED"/>
    <property type="match status" value="1"/>
</dbReference>
<feature type="transmembrane region" description="Helical" evidence="6">
    <location>
        <begin position="45"/>
        <end position="61"/>
    </location>
</feature>
<dbReference type="EMBL" id="MEXH01000002">
    <property type="protein sequence ID" value="OGC92988.1"/>
    <property type="molecule type" value="Genomic_DNA"/>
</dbReference>
<evidence type="ECO:0000256" key="6">
    <source>
        <dbReference type="SAM" id="Phobius"/>
    </source>
</evidence>
<feature type="domain" description="RDD" evidence="7">
    <location>
        <begin position="5"/>
        <end position="126"/>
    </location>
</feature>
<dbReference type="InterPro" id="IPR051791">
    <property type="entry name" value="Pra-immunoreactive"/>
</dbReference>
<protein>
    <recommendedName>
        <fullName evidence="7">RDD domain-containing protein</fullName>
    </recommendedName>
</protein>
<evidence type="ECO:0000313" key="8">
    <source>
        <dbReference type="EMBL" id="OGC92988.1"/>
    </source>
</evidence>